<dbReference type="EMBL" id="MCFK01002899">
    <property type="protein sequence ID" value="RKF62980.1"/>
    <property type="molecule type" value="Genomic_DNA"/>
</dbReference>
<dbReference type="OrthoDB" id="10363086at2759"/>
<name>A0A420HZY1_9PEZI</name>
<comment type="caution">
    <text evidence="1">The sequence shown here is derived from an EMBL/GenBank/DDBJ whole genome shotgun (WGS) entry which is preliminary data.</text>
</comment>
<dbReference type="AlphaFoldDB" id="A0A420HZY1"/>
<reference evidence="1 2" key="1">
    <citation type="journal article" date="2018" name="BMC Genomics">
        <title>Comparative genome analyses reveal sequence features reflecting distinct modes of host-adaptation between dicot and monocot powdery mildew.</title>
        <authorList>
            <person name="Wu Y."/>
            <person name="Ma X."/>
            <person name="Pan Z."/>
            <person name="Kale S.D."/>
            <person name="Song Y."/>
            <person name="King H."/>
            <person name="Zhang Q."/>
            <person name="Presley C."/>
            <person name="Deng X."/>
            <person name="Wei C.I."/>
            <person name="Xiao S."/>
        </authorList>
    </citation>
    <scope>NUCLEOTIDE SEQUENCE [LARGE SCALE GENOMIC DNA]</scope>
    <source>
        <strain evidence="1">UMSG2</strain>
    </source>
</reference>
<protein>
    <submittedName>
        <fullName evidence="1">Putative glycosyl</fullName>
    </submittedName>
</protein>
<organism evidence="1 2">
    <name type="scientific">Erysiphe neolycopersici</name>
    <dbReference type="NCBI Taxonomy" id="212602"/>
    <lineage>
        <taxon>Eukaryota</taxon>
        <taxon>Fungi</taxon>
        <taxon>Dikarya</taxon>
        <taxon>Ascomycota</taxon>
        <taxon>Pezizomycotina</taxon>
        <taxon>Leotiomycetes</taxon>
        <taxon>Erysiphales</taxon>
        <taxon>Erysiphaceae</taxon>
        <taxon>Erysiphe</taxon>
    </lineage>
</organism>
<sequence length="288" mass="32998">MSTTQEAGDFVFWTIEEANKGSTQQVSEYALIKSTTAIIMPDLKPLRNYLRSRDVFVEKRRGIKMAAALNKTCMSNYKPLLNREQIKVLPQFKSQLPTSNSHPQPALPQPYQCQNEDKVTATLINLRKIRKDNQKYGGFPDEFFQDKFATFTENCNTVGLRTLRHNEAFHIMPEGKERESMLRSQWKETSLFSILADHPETQKDVDKAFTLLVPRLRHLQQDLSAPYRSEEIFYGKLIDSCKGHPATNIACSTTPRGDTSIDFINRAKANISTWKASQGMTNNPRYLQ</sequence>
<gene>
    <name evidence="1" type="ORF">OnM2_028006</name>
</gene>
<evidence type="ECO:0000313" key="1">
    <source>
        <dbReference type="EMBL" id="RKF62980.1"/>
    </source>
</evidence>
<dbReference type="Proteomes" id="UP000286134">
    <property type="component" value="Unassembled WGS sequence"/>
</dbReference>
<accession>A0A420HZY1</accession>
<evidence type="ECO:0000313" key="2">
    <source>
        <dbReference type="Proteomes" id="UP000286134"/>
    </source>
</evidence>
<keyword evidence="2" id="KW-1185">Reference proteome</keyword>
<proteinExistence type="predicted"/>